<keyword evidence="1" id="KW-0812">Transmembrane</keyword>
<feature type="transmembrane region" description="Helical" evidence="1">
    <location>
        <begin position="154"/>
        <end position="177"/>
    </location>
</feature>
<protein>
    <recommendedName>
        <fullName evidence="4">Yip1 domain-containing protein</fullName>
    </recommendedName>
</protein>
<dbReference type="Proteomes" id="UP000270046">
    <property type="component" value="Chromosome"/>
</dbReference>
<dbReference type="KEGG" id="muh:HYN43_021015"/>
<feature type="transmembrane region" description="Helical" evidence="1">
    <location>
        <begin position="104"/>
        <end position="126"/>
    </location>
</feature>
<evidence type="ECO:0000256" key="1">
    <source>
        <dbReference type="SAM" id="Phobius"/>
    </source>
</evidence>
<keyword evidence="1" id="KW-0472">Membrane</keyword>
<proteinExistence type="predicted"/>
<keyword evidence="1" id="KW-1133">Transmembrane helix</keyword>
<name>A0A494VU54_9SPHI</name>
<reference evidence="2 3" key="1">
    <citation type="submission" date="2018-10" db="EMBL/GenBank/DDBJ databases">
        <title>Genome sequencing of Mucilaginibacter sp. HYN0043.</title>
        <authorList>
            <person name="Kim M."/>
            <person name="Yi H."/>
        </authorList>
    </citation>
    <scope>NUCLEOTIDE SEQUENCE [LARGE SCALE GENOMIC DNA]</scope>
    <source>
        <strain evidence="2 3">HYN0043</strain>
    </source>
</reference>
<evidence type="ECO:0000313" key="3">
    <source>
        <dbReference type="Proteomes" id="UP000270046"/>
    </source>
</evidence>
<gene>
    <name evidence="2" type="ORF">HYN43_021015</name>
</gene>
<feature type="transmembrane region" description="Helical" evidence="1">
    <location>
        <begin position="12"/>
        <end position="32"/>
    </location>
</feature>
<dbReference type="RefSeq" id="WP_119411186.1">
    <property type="nucleotide sequence ID" value="NZ_CP032869.1"/>
</dbReference>
<sequence length="215" mass="24632">MYIELLHIKKIYYFLAVVVLSIFFTYYINAVFVSKSVLFHTYAESLTDERIGELFNISRSYTFISFIILPFIILFRVFYNAAAVSTATLLENQGQYKFDDNFNICLKAELAFILMSIGKIIAFILFKKVTVLTDIGYMPLSALAFFNADTLPKWSLFALQSVNVWELLYCYIGAHLFAKNYGISVGKSIRLFVLPYLTGLLIVVLIVTFLTLQFA</sequence>
<dbReference type="EMBL" id="CP032869">
    <property type="protein sequence ID" value="AYL97621.1"/>
    <property type="molecule type" value="Genomic_DNA"/>
</dbReference>
<accession>A0A494VU54</accession>
<evidence type="ECO:0000313" key="2">
    <source>
        <dbReference type="EMBL" id="AYL97621.1"/>
    </source>
</evidence>
<feature type="transmembrane region" description="Helical" evidence="1">
    <location>
        <begin position="189"/>
        <end position="212"/>
    </location>
</feature>
<organism evidence="2 3">
    <name type="scientific">Mucilaginibacter celer</name>
    <dbReference type="NCBI Taxonomy" id="2305508"/>
    <lineage>
        <taxon>Bacteria</taxon>
        <taxon>Pseudomonadati</taxon>
        <taxon>Bacteroidota</taxon>
        <taxon>Sphingobacteriia</taxon>
        <taxon>Sphingobacteriales</taxon>
        <taxon>Sphingobacteriaceae</taxon>
        <taxon>Mucilaginibacter</taxon>
    </lineage>
</organism>
<dbReference type="OrthoDB" id="1494712at2"/>
<dbReference type="AlphaFoldDB" id="A0A494VU54"/>
<evidence type="ECO:0008006" key="4">
    <source>
        <dbReference type="Google" id="ProtNLM"/>
    </source>
</evidence>
<feature type="transmembrane region" description="Helical" evidence="1">
    <location>
        <begin position="63"/>
        <end position="83"/>
    </location>
</feature>
<keyword evidence="3" id="KW-1185">Reference proteome</keyword>